<dbReference type="Gene3D" id="3.30.230.100">
    <property type="match status" value="1"/>
</dbReference>
<evidence type="ECO:0008006" key="3">
    <source>
        <dbReference type="Google" id="ProtNLM"/>
    </source>
</evidence>
<dbReference type="InterPro" id="IPR032157">
    <property type="entry name" value="PAC4"/>
</dbReference>
<organism evidence="1 2">
    <name type="scientific">Ascodesmis nigricans</name>
    <dbReference type="NCBI Taxonomy" id="341454"/>
    <lineage>
        <taxon>Eukaryota</taxon>
        <taxon>Fungi</taxon>
        <taxon>Dikarya</taxon>
        <taxon>Ascomycota</taxon>
        <taxon>Pezizomycotina</taxon>
        <taxon>Pezizomycetes</taxon>
        <taxon>Pezizales</taxon>
        <taxon>Ascodesmidaceae</taxon>
        <taxon>Ascodesmis</taxon>
    </lineage>
</organism>
<protein>
    <recommendedName>
        <fullName evidence="3">Proteasome assembly chaperone 3</fullName>
    </recommendedName>
</protein>
<keyword evidence="2" id="KW-1185">Reference proteome</keyword>
<dbReference type="Pfam" id="PF16093">
    <property type="entry name" value="PAC4"/>
    <property type="match status" value="1"/>
</dbReference>
<feature type="non-terminal residue" evidence="1">
    <location>
        <position position="122"/>
    </location>
</feature>
<gene>
    <name evidence="1" type="ORF">EX30DRAFT_297687</name>
</gene>
<proteinExistence type="predicted"/>
<dbReference type="EMBL" id="ML220114">
    <property type="protein sequence ID" value="TGZ83061.1"/>
    <property type="molecule type" value="Genomic_DNA"/>
</dbReference>
<dbReference type="AlphaFoldDB" id="A0A4S2N1U7"/>
<dbReference type="GO" id="GO:0043248">
    <property type="term" value="P:proteasome assembly"/>
    <property type="evidence" value="ECO:0007669"/>
    <property type="project" value="InterPro"/>
</dbReference>
<sequence>LSVPLPKALNTRIHIHLTIHTHHLLVFLETRDSQSSSGPAHIGSFVYALPAPDNREPLSTVLYLREDTVETATRLAKILVKRCGKPVYLGCNMKFGNMGRGGDVEEEMEGVKAVVETVVAKV</sequence>
<dbReference type="OrthoDB" id="5407417at2759"/>
<evidence type="ECO:0000313" key="1">
    <source>
        <dbReference type="EMBL" id="TGZ83061.1"/>
    </source>
</evidence>
<dbReference type="InParanoid" id="A0A4S2N1U7"/>
<reference evidence="1 2" key="1">
    <citation type="submission" date="2019-04" db="EMBL/GenBank/DDBJ databases">
        <title>Comparative genomics and transcriptomics to analyze fruiting body development in filamentous ascomycetes.</title>
        <authorList>
            <consortium name="DOE Joint Genome Institute"/>
            <person name="Lutkenhaus R."/>
            <person name="Traeger S."/>
            <person name="Breuer J."/>
            <person name="Kuo A."/>
            <person name="Lipzen A."/>
            <person name="Pangilinan J."/>
            <person name="Dilworth D."/>
            <person name="Sandor L."/>
            <person name="Poggeler S."/>
            <person name="Barry K."/>
            <person name="Grigoriev I.V."/>
            <person name="Nowrousian M."/>
        </authorList>
    </citation>
    <scope>NUCLEOTIDE SEQUENCE [LARGE SCALE GENOMIC DNA]</scope>
    <source>
        <strain evidence="1 2">CBS 389.68</strain>
    </source>
</reference>
<accession>A0A4S2N1U7</accession>
<name>A0A4S2N1U7_9PEZI</name>
<evidence type="ECO:0000313" key="2">
    <source>
        <dbReference type="Proteomes" id="UP000298138"/>
    </source>
</evidence>
<feature type="non-terminal residue" evidence="1">
    <location>
        <position position="1"/>
    </location>
</feature>
<dbReference type="Proteomes" id="UP000298138">
    <property type="component" value="Unassembled WGS sequence"/>
</dbReference>